<dbReference type="AlphaFoldDB" id="A0A921ITQ1"/>
<dbReference type="Pfam" id="PF01656">
    <property type="entry name" value="CbiA"/>
    <property type="match status" value="1"/>
</dbReference>
<dbReference type="SUPFAM" id="SSF52540">
    <property type="entry name" value="P-loop containing nucleoside triphosphate hydrolases"/>
    <property type="match status" value="1"/>
</dbReference>
<dbReference type="PANTHER" id="PTHR43384:SF6">
    <property type="entry name" value="SEPTUM SITE-DETERMINING PROTEIN MIND HOMOLOG, CHLOROPLASTIC"/>
    <property type="match status" value="1"/>
</dbReference>
<dbReference type="PANTHER" id="PTHR43384">
    <property type="entry name" value="SEPTUM SITE-DETERMINING PROTEIN MIND HOMOLOG, CHLOROPLASTIC-RELATED"/>
    <property type="match status" value="1"/>
</dbReference>
<proteinExistence type="predicted"/>
<dbReference type="GO" id="GO:0009898">
    <property type="term" value="C:cytoplasmic side of plasma membrane"/>
    <property type="evidence" value="ECO:0007669"/>
    <property type="project" value="TreeGrafter"/>
</dbReference>
<dbReference type="InterPro" id="IPR027417">
    <property type="entry name" value="P-loop_NTPase"/>
</dbReference>
<comment type="caution">
    <text evidence="4">The sequence shown here is derived from an EMBL/GenBank/DDBJ whole genome shotgun (WGS) entry which is preliminary data.</text>
</comment>
<evidence type="ECO:0000313" key="5">
    <source>
        <dbReference type="Proteomes" id="UP000753256"/>
    </source>
</evidence>
<keyword evidence="1" id="KW-0547">Nucleotide-binding</keyword>
<evidence type="ECO:0000256" key="1">
    <source>
        <dbReference type="ARBA" id="ARBA00022741"/>
    </source>
</evidence>
<evidence type="ECO:0000256" key="2">
    <source>
        <dbReference type="ARBA" id="ARBA00022840"/>
    </source>
</evidence>
<accession>A0A921ITQ1</accession>
<name>A0A921ITQ1_9ACTN</name>
<reference evidence="4" key="1">
    <citation type="journal article" date="2021" name="PeerJ">
        <title>Extensive microbial diversity within the chicken gut microbiome revealed by metagenomics and culture.</title>
        <authorList>
            <person name="Gilroy R."/>
            <person name="Ravi A."/>
            <person name="Getino M."/>
            <person name="Pursley I."/>
            <person name="Horton D.L."/>
            <person name="Alikhan N.F."/>
            <person name="Baker D."/>
            <person name="Gharbi K."/>
            <person name="Hall N."/>
            <person name="Watson M."/>
            <person name="Adriaenssens E.M."/>
            <person name="Foster-Nyarko E."/>
            <person name="Jarju S."/>
            <person name="Secka A."/>
            <person name="Antonio M."/>
            <person name="Oren A."/>
            <person name="Chaudhuri R.R."/>
            <person name="La Ragione R."/>
            <person name="Hildebrand F."/>
            <person name="Pallen M.J."/>
        </authorList>
    </citation>
    <scope>NUCLEOTIDE SEQUENCE</scope>
    <source>
        <strain evidence="4">ChiHjej13B12-9602</strain>
    </source>
</reference>
<organism evidence="4 5">
    <name type="scientific">Enorma phocaeensis</name>
    <dbReference type="NCBI Taxonomy" id="1871019"/>
    <lineage>
        <taxon>Bacteria</taxon>
        <taxon>Bacillati</taxon>
        <taxon>Actinomycetota</taxon>
        <taxon>Coriobacteriia</taxon>
        <taxon>Coriobacteriales</taxon>
        <taxon>Coriobacteriaceae</taxon>
        <taxon>Enorma</taxon>
    </lineage>
</organism>
<evidence type="ECO:0000259" key="3">
    <source>
        <dbReference type="Pfam" id="PF01656"/>
    </source>
</evidence>
<feature type="domain" description="CobQ/CobB/MinD/ParA nucleotide binding" evidence="3">
    <location>
        <begin position="2"/>
        <end position="190"/>
    </location>
</feature>
<reference evidence="4" key="2">
    <citation type="submission" date="2021-09" db="EMBL/GenBank/DDBJ databases">
        <authorList>
            <person name="Gilroy R."/>
        </authorList>
    </citation>
    <scope>NUCLEOTIDE SEQUENCE</scope>
    <source>
        <strain evidence="4">ChiHjej13B12-9602</strain>
    </source>
</reference>
<dbReference type="InterPro" id="IPR050625">
    <property type="entry name" value="ParA/MinD_ATPase"/>
</dbReference>
<gene>
    <name evidence="4" type="ORF">K8V70_04400</name>
</gene>
<dbReference type="EMBL" id="DYUZ01000017">
    <property type="protein sequence ID" value="HJG37089.1"/>
    <property type="molecule type" value="Genomic_DNA"/>
</dbReference>
<protein>
    <submittedName>
        <fullName evidence="4">P-loop NTPase</fullName>
    </submittedName>
</protein>
<dbReference type="RefSeq" id="WP_273189740.1">
    <property type="nucleotide sequence ID" value="NZ_DYUZ01000017.1"/>
</dbReference>
<dbReference type="GO" id="GO:0005524">
    <property type="term" value="F:ATP binding"/>
    <property type="evidence" value="ECO:0007669"/>
    <property type="project" value="UniProtKB-KW"/>
</dbReference>
<dbReference type="Proteomes" id="UP000753256">
    <property type="component" value="Unassembled WGS sequence"/>
</dbReference>
<dbReference type="GO" id="GO:0051782">
    <property type="term" value="P:negative regulation of cell division"/>
    <property type="evidence" value="ECO:0007669"/>
    <property type="project" value="TreeGrafter"/>
</dbReference>
<dbReference type="GO" id="GO:0016887">
    <property type="term" value="F:ATP hydrolysis activity"/>
    <property type="evidence" value="ECO:0007669"/>
    <property type="project" value="TreeGrafter"/>
</dbReference>
<sequence length="273" mass="29065">MICLLSGQGGAGKTTLAAAMAWSAARLGLRAAVVDLDLMFGNLYRLVGVDAPRDMGALIASARQGGLDEESIVGASMRVAPGFTLWGPLAVPEQAELMGSAVEMLLDTLRSESDVVFVDTSTHWSDAVAAAVERCDRSLMVCDGAVGSREALGRAIKLVERLGVPRTRMTCVVNRVGPRGCEEERASGLEIEASLSSTIRIVDGGVEVAEPLRAGRMDQLMASPRPFARSVRSATGKLLLELGCPVDRTRLHIDEEDEPRARLRLPWNKVGGA</sequence>
<dbReference type="Gene3D" id="3.40.50.300">
    <property type="entry name" value="P-loop containing nucleotide triphosphate hydrolases"/>
    <property type="match status" value="1"/>
</dbReference>
<dbReference type="InterPro" id="IPR002586">
    <property type="entry name" value="CobQ/CobB/MinD/ParA_Nub-bd_dom"/>
</dbReference>
<evidence type="ECO:0000313" key="4">
    <source>
        <dbReference type="EMBL" id="HJG37089.1"/>
    </source>
</evidence>
<dbReference type="GO" id="GO:0005829">
    <property type="term" value="C:cytosol"/>
    <property type="evidence" value="ECO:0007669"/>
    <property type="project" value="TreeGrafter"/>
</dbReference>
<keyword evidence="2" id="KW-0067">ATP-binding</keyword>